<keyword evidence="1" id="KW-0732">Signal</keyword>
<name>T1DPB3_9SCOR</name>
<dbReference type="AlphaFoldDB" id="T1DPB3"/>
<evidence type="ECO:0000313" key="2">
    <source>
        <dbReference type="EMBL" id="JAA98096.1"/>
    </source>
</evidence>
<reference evidence="2" key="1">
    <citation type="journal article" date="2013" name="Toxins">
        <title>Evolution stings: the origin and diversification of scorpion toxin peptide scaffolds.</title>
        <authorList>
            <person name="Sunagar K."/>
            <person name="Undheim E.A."/>
            <person name="Chan A.H."/>
            <person name="Koludarov I."/>
            <person name="Munoz-Gomez S.A."/>
            <person name="Antunes A."/>
            <person name="Fry B.G."/>
        </authorList>
    </citation>
    <scope>NUCLEOTIDE SEQUENCE</scope>
    <source>
        <tissue evidence="2">Telson venom gland</tissue>
    </source>
</reference>
<organism evidence="2">
    <name type="scientific">Lychas buchari</name>
    <dbReference type="NCBI Taxonomy" id="1330406"/>
    <lineage>
        <taxon>Eukaryota</taxon>
        <taxon>Metazoa</taxon>
        <taxon>Ecdysozoa</taxon>
        <taxon>Arthropoda</taxon>
        <taxon>Chelicerata</taxon>
        <taxon>Arachnida</taxon>
        <taxon>Scorpiones</taxon>
        <taxon>Buthida</taxon>
        <taxon>Buthoidea</taxon>
        <taxon>Buthidae</taxon>
        <taxon>Lychas</taxon>
    </lineage>
</organism>
<accession>T1DPB3</accession>
<protein>
    <submittedName>
        <fullName evidence="2">SV_SVC-Lyc-3</fullName>
    </submittedName>
</protein>
<proteinExistence type="evidence at transcript level"/>
<feature type="signal peptide" evidence="1">
    <location>
        <begin position="1"/>
        <end position="18"/>
    </location>
</feature>
<dbReference type="EMBL" id="GALL01000030">
    <property type="protein sequence ID" value="JAA98096.1"/>
    <property type="molecule type" value="mRNA"/>
</dbReference>
<evidence type="ECO:0000256" key="1">
    <source>
        <dbReference type="SAM" id="SignalP"/>
    </source>
</evidence>
<sequence length="95" mass="11143">MIRCLLVLVTCFLVAVKLHEPQSGPYRSPLMALVAPTCEPELDGLKDECVDNATIRNICYGCFHERLNKIYNYCCHKYNNMFEWCQEYFAEQQQQ</sequence>
<feature type="chain" id="PRO_5004574979" evidence="1">
    <location>
        <begin position="19"/>
        <end position="95"/>
    </location>
</feature>